<evidence type="ECO:0000313" key="2">
    <source>
        <dbReference type="EMBL" id="MBS2100694.1"/>
    </source>
</evidence>
<comment type="caution">
    <text evidence="2">The sequence shown here is derived from an EMBL/GenBank/DDBJ whole genome shotgun (WGS) entry which is preliminary data.</text>
</comment>
<feature type="chain" id="PRO_5047172861" description="DUF4142 domain-containing protein" evidence="1">
    <location>
        <begin position="20"/>
        <end position="156"/>
    </location>
</feature>
<keyword evidence="3" id="KW-1185">Reference proteome</keyword>
<sequence>MKKYLLLIAICIASVSSFAQIGSGLQYKAGLKKMEFKKVSYVVYGDTINSVRLSDKSAHNLKATKVDQLNKLGTKISTVEKELNKVRTKLIEFDYPLRTMADDYITTLASLENLDEIDSYKNEIAAYKSLYNSKVKEMKSNGQLDSLMYAKERHGR</sequence>
<feature type="signal peptide" evidence="1">
    <location>
        <begin position="1"/>
        <end position="19"/>
    </location>
</feature>
<accession>A0ABS5K0P0</accession>
<evidence type="ECO:0000313" key="3">
    <source>
        <dbReference type="Proteomes" id="UP000708576"/>
    </source>
</evidence>
<dbReference type="EMBL" id="JAGUCO010000027">
    <property type="protein sequence ID" value="MBS2100694.1"/>
    <property type="molecule type" value="Genomic_DNA"/>
</dbReference>
<proteinExistence type="predicted"/>
<gene>
    <name evidence="2" type="ORF">KEM10_20575</name>
</gene>
<evidence type="ECO:0008006" key="4">
    <source>
        <dbReference type="Google" id="ProtNLM"/>
    </source>
</evidence>
<evidence type="ECO:0000256" key="1">
    <source>
        <dbReference type="SAM" id="SignalP"/>
    </source>
</evidence>
<dbReference type="RefSeq" id="WP_212219044.1">
    <property type="nucleotide sequence ID" value="NZ_JAGUCO010000027.1"/>
</dbReference>
<name>A0ABS5K0P0_9BACT</name>
<organism evidence="2 3">
    <name type="scientific">Carboxylicivirga linearis</name>
    <dbReference type="NCBI Taxonomy" id="1628157"/>
    <lineage>
        <taxon>Bacteria</taxon>
        <taxon>Pseudomonadati</taxon>
        <taxon>Bacteroidota</taxon>
        <taxon>Bacteroidia</taxon>
        <taxon>Marinilabiliales</taxon>
        <taxon>Marinilabiliaceae</taxon>
        <taxon>Carboxylicivirga</taxon>
    </lineage>
</organism>
<reference evidence="2 3" key="1">
    <citation type="journal article" date="2015" name="Int. J. Syst. Evol. Microbiol.">
        <title>Carboxylicivirga linearis sp. nov., isolated from a sea cucumber culture pond.</title>
        <authorList>
            <person name="Wang F.Q."/>
            <person name="Zhou Y.X."/>
            <person name="Lin X.Z."/>
            <person name="Chen G.J."/>
            <person name="Du Z.J."/>
        </authorList>
    </citation>
    <scope>NUCLEOTIDE SEQUENCE [LARGE SCALE GENOMIC DNA]</scope>
    <source>
        <strain evidence="2 3">FB218</strain>
    </source>
</reference>
<dbReference type="Proteomes" id="UP000708576">
    <property type="component" value="Unassembled WGS sequence"/>
</dbReference>
<protein>
    <recommendedName>
        <fullName evidence="4">DUF4142 domain-containing protein</fullName>
    </recommendedName>
</protein>
<keyword evidence="1" id="KW-0732">Signal</keyword>